<keyword evidence="2" id="KW-1185">Reference proteome</keyword>
<dbReference type="InParanoid" id="A0A061GPV2"/>
<dbReference type="Proteomes" id="UP000026915">
    <property type="component" value="Chromosome 9"/>
</dbReference>
<gene>
    <name evidence="1" type="ORF">TCM_036779</name>
</gene>
<dbReference type="Gramene" id="EOY29144">
    <property type="protein sequence ID" value="EOY29144"/>
    <property type="gene ID" value="TCM_036779"/>
</dbReference>
<protein>
    <submittedName>
        <fullName evidence="1">Uncharacterized protein</fullName>
    </submittedName>
</protein>
<accession>A0A061GPV2</accession>
<dbReference type="AlphaFoldDB" id="A0A061GPV2"/>
<evidence type="ECO:0000313" key="2">
    <source>
        <dbReference type="Proteomes" id="UP000026915"/>
    </source>
</evidence>
<sequence length="67" mass="7297">MVLVFVLAVSSSDAGARFRVCQRGIGSERVWLSTPLASLLAAGFFKVCCRGAFFLFDGFWGCFILTP</sequence>
<dbReference type="EMBL" id="CM001887">
    <property type="protein sequence ID" value="EOY29144.1"/>
    <property type="molecule type" value="Genomic_DNA"/>
</dbReference>
<proteinExistence type="predicted"/>
<reference evidence="1 2" key="1">
    <citation type="journal article" date="2013" name="Genome Biol.">
        <title>The genome sequence of the most widely cultivated cacao type and its use to identify candidate genes regulating pod color.</title>
        <authorList>
            <person name="Motamayor J.C."/>
            <person name="Mockaitis K."/>
            <person name="Schmutz J."/>
            <person name="Haiminen N."/>
            <person name="Iii D.L."/>
            <person name="Cornejo O."/>
            <person name="Findley S.D."/>
            <person name="Zheng P."/>
            <person name="Utro F."/>
            <person name="Royaert S."/>
            <person name="Saski C."/>
            <person name="Jenkins J."/>
            <person name="Podicheti R."/>
            <person name="Zhao M."/>
            <person name="Scheffler B.E."/>
            <person name="Stack J.C."/>
            <person name="Feltus F.A."/>
            <person name="Mustiga G.M."/>
            <person name="Amores F."/>
            <person name="Phillips W."/>
            <person name="Marelli J.P."/>
            <person name="May G.D."/>
            <person name="Shapiro H."/>
            <person name="Ma J."/>
            <person name="Bustamante C.D."/>
            <person name="Schnell R.J."/>
            <person name="Main D."/>
            <person name="Gilbert D."/>
            <person name="Parida L."/>
            <person name="Kuhn D.N."/>
        </authorList>
    </citation>
    <scope>NUCLEOTIDE SEQUENCE [LARGE SCALE GENOMIC DNA]</scope>
    <source>
        <strain evidence="2">cv. Matina 1-6</strain>
    </source>
</reference>
<evidence type="ECO:0000313" key="1">
    <source>
        <dbReference type="EMBL" id="EOY29144.1"/>
    </source>
</evidence>
<dbReference type="HOGENOM" id="CLU_2817637_0_0_1"/>
<name>A0A061GPV2_THECC</name>
<organism evidence="1 2">
    <name type="scientific">Theobroma cacao</name>
    <name type="common">Cacao</name>
    <name type="synonym">Cocoa</name>
    <dbReference type="NCBI Taxonomy" id="3641"/>
    <lineage>
        <taxon>Eukaryota</taxon>
        <taxon>Viridiplantae</taxon>
        <taxon>Streptophyta</taxon>
        <taxon>Embryophyta</taxon>
        <taxon>Tracheophyta</taxon>
        <taxon>Spermatophyta</taxon>
        <taxon>Magnoliopsida</taxon>
        <taxon>eudicotyledons</taxon>
        <taxon>Gunneridae</taxon>
        <taxon>Pentapetalae</taxon>
        <taxon>rosids</taxon>
        <taxon>malvids</taxon>
        <taxon>Malvales</taxon>
        <taxon>Malvaceae</taxon>
        <taxon>Byttnerioideae</taxon>
        <taxon>Theobroma</taxon>
    </lineage>
</organism>